<comment type="similarity">
    <text evidence="1 7 9">Belongs to the peptidase S14 family.</text>
</comment>
<dbReference type="GO" id="GO:0006515">
    <property type="term" value="P:protein quality control for misfolded or incompletely synthesized proteins"/>
    <property type="evidence" value="ECO:0007669"/>
    <property type="project" value="TreeGrafter"/>
</dbReference>
<dbReference type="InterPro" id="IPR023562">
    <property type="entry name" value="ClpP/TepA"/>
</dbReference>
<dbReference type="OrthoDB" id="9802800at2"/>
<dbReference type="GO" id="GO:0005737">
    <property type="term" value="C:cytoplasm"/>
    <property type="evidence" value="ECO:0007669"/>
    <property type="project" value="UniProtKB-SubCell"/>
</dbReference>
<evidence type="ECO:0000313" key="12">
    <source>
        <dbReference type="Proteomes" id="UP000177506"/>
    </source>
</evidence>
<dbReference type="RefSeq" id="WP_070747542.1">
    <property type="nucleotide sequence ID" value="NZ_MDZA01000454.1"/>
</dbReference>
<dbReference type="InterPro" id="IPR029045">
    <property type="entry name" value="ClpP/crotonase-like_dom_sf"/>
</dbReference>
<sequence>MRNQPEFRKFAVHGRGVNGLFFDQYFRHLAGAGLPAITCMTRSVIEERPTRFAEIDVFSRLIMDRIIFLGQAVDDNIANIINAQLLFLESADARKDILLYINSPGGSVYAGFGMYDTMQYVAPDVATICTGLAASMGAFLLCGGALGKRSALPHARVMIHQPSGGVQGPSADIEITAREVVKIRQELYGIYAERTGKTYQQIHDDSDRDYWLRADEAKEYGLIDEVLTRQPAEPRA</sequence>
<comment type="function">
    <text evidence="7">Cleaves peptides in various proteins in a process that requires ATP hydrolysis. Has a chymotrypsin-like activity. Plays a major role in the degradation of misfolded proteins.</text>
</comment>
<evidence type="ECO:0000256" key="3">
    <source>
        <dbReference type="ARBA" id="ARBA00022670"/>
    </source>
</evidence>
<protein>
    <recommendedName>
        <fullName evidence="7 9">ATP-dependent Clp protease proteolytic subunit</fullName>
        <ecNumber evidence="7">3.4.21.92</ecNumber>
    </recommendedName>
    <alternativeName>
        <fullName evidence="7">Endopeptidase Clp</fullName>
    </alternativeName>
</protein>
<reference evidence="11 12" key="1">
    <citation type="submission" date="2016-08" db="EMBL/GenBank/DDBJ databases">
        <title>Hymenobacter coccineus sp. nov., Hymenobacter lapidarius sp. nov. and Hymenobacter glacialis sp. nov., isolated from Antarctic soil.</title>
        <authorList>
            <person name="Sedlacek I."/>
            <person name="Kralova S."/>
            <person name="Kyrova K."/>
            <person name="Maslanova I."/>
            <person name="Stankova E."/>
            <person name="Vrbovska V."/>
            <person name="Nemec M."/>
            <person name="Bartak M."/>
            <person name="Svec P."/>
            <person name="Busse H.-J."/>
            <person name="Pantucek R."/>
        </authorList>
    </citation>
    <scope>NUCLEOTIDE SEQUENCE [LARGE SCALE GENOMIC DNA]</scope>
    <source>
        <strain evidence="11 12">CCM 8649</strain>
    </source>
</reference>
<proteinExistence type="inferred from homology"/>
<dbReference type="CDD" id="cd07017">
    <property type="entry name" value="S14_ClpP_2"/>
    <property type="match status" value="1"/>
</dbReference>
<dbReference type="Gene3D" id="3.90.226.10">
    <property type="entry name" value="2-enoyl-CoA Hydratase, Chain A, domain 1"/>
    <property type="match status" value="1"/>
</dbReference>
<organism evidence="11 12">
    <name type="scientific">Hymenobacter coccineus</name>
    <dbReference type="NCBI Taxonomy" id="1908235"/>
    <lineage>
        <taxon>Bacteria</taxon>
        <taxon>Pseudomonadati</taxon>
        <taxon>Bacteroidota</taxon>
        <taxon>Cytophagia</taxon>
        <taxon>Cytophagales</taxon>
        <taxon>Hymenobacteraceae</taxon>
        <taxon>Hymenobacter</taxon>
    </lineage>
</organism>
<dbReference type="InterPro" id="IPR001907">
    <property type="entry name" value="ClpP"/>
</dbReference>
<evidence type="ECO:0000256" key="9">
    <source>
        <dbReference type="RuleBase" id="RU003567"/>
    </source>
</evidence>
<dbReference type="PANTHER" id="PTHR10381">
    <property type="entry name" value="ATP-DEPENDENT CLP PROTEASE PROTEOLYTIC SUBUNIT"/>
    <property type="match status" value="1"/>
</dbReference>
<evidence type="ECO:0000256" key="1">
    <source>
        <dbReference type="ARBA" id="ARBA00007039"/>
    </source>
</evidence>
<dbReference type="AlphaFoldDB" id="A0A1G1SR92"/>
<evidence type="ECO:0000256" key="10">
    <source>
        <dbReference type="SAM" id="Phobius"/>
    </source>
</evidence>
<keyword evidence="4 7" id="KW-0378">Hydrolase</keyword>
<evidence type="ECO:0000256" key="8">
    <source>
        <dbReference type="PROSITE-ProRule" id="PRU10086"/>
    </source>
</evidence>
<feature type="transmembrane region" description="Helical" evidence="10">
    <location>
        <begin position="97"/>
        <end position="115"/>
    </location>
</feature>
<dbReference type="NCBIfam" id="NF001368">
    <property type="entry name" value="PRK00277.1"/>
    <property type="match status" value="1"/>
</dbReference>
<comment type="catalytic activity">
    <reaction evidence="6 7 8">
        <text>Hydrolysis of proteins to small peptides in the presence of ATP and magnesium. alpha-casein is the usual test substrate. In the absence of ATP, only oligopeptides shorter than five residues are hydrolyzed (such as succinyl-Leu-Tyr-|-NHMec, and Leu-Tyr-Leu-|-Tyr-Trp, in which cleavage of the -Tyr-|-Leu- and -Tyr-|-Trp bonds also occurs).</text>
        <dbReference type="EC" id="3.4.21.92"/>
    </reaction>
</comment>
<dbReference type="PRINTS" id="PR00127">
    <property type="entry name" value="CLPPROTEASEP"/>
</dbReference>
<evidence type="ECO:0000313" key="11">
    <source>
        <dbReference type="EMBL" id="OGX81118.1"/>
    </source>
</evidence>
<feature type="transmembrane region" description="Helical" evidence="10">
    <location>
        <begin position="121"/>
        <end position="146"/>
    </location>
</feature>
<evidence type="ECO:0000256" key="2">
    <source>
        <dbReference type="ARBA" id="ARBA00022490"/>
    </source>
</evidence>
<dbReference type="GO" id="GO:0009368">
    <property type="term" value="C:endopeptidase Clp complex"/>
    <property type="evidence" value="ECO:0007669"/>
    <property type="project" value="TreeGrafter"/>
</dbReference>
<keyword evidence="10" id="KW-0472">Membrane</keyword>
<dbReference type="Proteomes" id="UP000177506">
    <property type="component" value="Unassembled WGS sequence"/>
</dbReference>
<keyword evidence="10" id="KW-0812">Transmembrane</keyword>
<evidence type="ECO:0000256" key="5">
    <source>
        <dbReference type="ARBA" id="ARBA00022825"/>
    </source>
</evidence>
<dbReference type="PANTHER" id="PTHR10381:SF70">
    <property type="entry name" value="ATP-DEPENDENT CLP PROTEASE PROTEOLYTIC SUBUNIT"/>
    <property type="match status" value="1"/>
</dbReference>
<gene>
    <name evidence="7" type="primary">clpP</name>
    <name evidence="11" type="ORF">BEN49_15925</name>
</gene>
<dbReference type="Pfam" id="PF00574">
    <property type="entry name" value="CLP_protease"/>
    <property type="match status" value="1"/>
</dbReference>
<dbReference type="HAMAP" id="MF_00444">
    <property type="entry name" value="ClpP"/>
    <property type="match status" value="1"/>
</dbReference>
<dbReference type="GO" id="GO:0051117">
    <property type="term" value="F:ATPase binding"/>
    <property type="evidence" value="ECO:0007669"/>
    <property type="project" value="TreeGrafter"/>
</dbReference>
<dbReference type="GO" id="GO:0004252">
    <property type="term" value="F:serine-type endopeptidase activity"/>
    <property type="evidence" value="ECO:0007669"/>
    <property type="project" value="UniProtKB-UniRule"/>
</dbReference>
<evidence type="ECO:0000256" key="7">
    <source>
        <dbReference type="HAMAP-Rule" id="MF_00444"/>
    </source>
</evidence>
<accession>A0A1G1SR92</accession>
<feature type="active site" evidence="7 8">
    <location>
        <position position="160"/>
    </location>
</feature>
<comment type="subunit">
    <text evidence="7">Fourteen ClpP subunits assemble into 2 heptameric rings which stack back to back to give a disk-like structure with a central cavity, resembling the structure of eukaryotic proteasomes.</text>
</comment>
<evidence type="ECO:0000256" key="6">
    <source>
        <dbReference type="ARBA" id="ARBA00034021"/>
    </source>
</evidence>
<keyword evidence="12" id="KW-1185">Reference proteome</keyword>
<feature type="active site" description="Nucleophile" evidence="7">
    <location>
        <position position="135"/>
    </location>
</feature>
<dbReference type="PROSITE" id="PS00382">
    <property type="entry name" value="CLP_PROTEASE_HIS"/>
    <property type="match status" value="1"/>
</dbReference>
<dbReference type="GO" id="GO:0004176">
    <property type="term" value="F:ATP-dependent peptidase activity"/>
    <property type="evidence" value="ECO:0007669"/>
    <property type="project" value="InterPro"/>
</dbReference>
<keyword evidence="5 7" id="KW-0720">Serine protease</keyword>
<dbReference type="InterPro" id="IPR033135">
    <property type="entry name" value="ClpP_His_AS"/>
</dbReference>
<keyword evidence="2 7" id="KW-0963">Cytoplasm</keyword>
<evidence type="ECO:0000256" key="4">
    <source>
        <dbReference type="ARBA" id="ARBA00022801"/>
    </source>
</evidence>
<comment type="subcellular location">
    <subcellularLocation>
        <location evidence="7">Cytoplasm</location>
    </subcellularLocation>
</comment>
<comment type="caution">
    <text evidence="11">The sequence shown here is derived from an EMBL/GenBank/DDBJ whole genome shotgun (WGS) entry which is preliminary data.</text>
</comment>
<dbReference type="FunFam" id="3.90.226.10:FF:000002">
    <property type="entry name" value="ATP-dependent Clp protease proteolytic subunit"/>
    <property type="match status" value="1"/>
</dbReference>
<dbReference type="NCBIfam" id="NF009205">
    <property type="entry name" value="PRK12553.1"/>
    <property type="match status" value="1"/>
</dbReference>
<dbReference type="EC" id="3.4.21.92" evidence="7"/>
<dbReference type="EMBL" id="MDZA01000454">
    <property type="protein sequence ID" value="OGX81118.1"/>
    <property type="molecule type" value="Genomic_DNA"/>
</dbReference>
<name>A0A1G1SR92_9BACT</name>
<keyword evidence="10" id="KW-1133">Transmembrane helix</keyword>
<dbReference type="SUPFAM" id="SSF52096">
    <property type="entry name" value="ClpP/crotonase"/>
    <property type="match status" value="1"/>
</dbReference>
<keyword evidence="3 7" id="KW-0645">Protease</keyword>